<evidence type="ECO:0000256" key="1">
    <source>
        <dbReference type="ARBA" id="ARBA00004202"/>
    </source>
</evidence>
<dbReference type="GO" id="GO:0015833">
    <property type="term" value="P:peptide transport"/>
    <property type="evidence" value="ECO:0007669"/>
    <property type="project" value="InterPro"/>
</dbReference>
<dbReference type="SUPFAM" id="SSF52540">
    <property type="entry name" value="P-loop containing nucleoside triphosphate hydrolases"/>
    <property type="match status" value="1"/>
</dbReference>
<dbReference type="NCBIfam" id="TIGR01727">
    <property type="entry name" value="oligo_HPY"/>
    <property type="match status" value="1"/>
</dbReference>
<accession>T0ZAH6</accession>
<comment type="caution">
    <text evidence="10">The sequence shown here is derived from an EMBL/GenBank/DDBJ whole genome shotgun (WGS) entry which is preliminary data.</text>
</comment>
<dbReference type="PANTHER" id="PTHR43297">
    <property type="entry name" value="OLIGOPEPTIDE TRANSPORT ATP-BINDING PROTEIN APPD"/>
    <property type="match status" value="1"/>
</dbReference>
<feature type="domain" description="ABC transporter" evidence="9">
    <location>
        <begin position="13"/>
        <end position="443"/>
    </location>
</feature>
<evidence type="ECO:0000259" key="9">
    <source>
        <dbReference type="PROSITE" id="PS50893"/>
    </source>
</evidence>
<proteinExistence type="predicted"/>
<dbReference type="EMBL" id="AUZY01008743">
    <property type="protein sequence ID" value="EQD44966.1"/>
    <property type="molecule type" value="Genomic_DNA"/>
</dbReference>
<organism evidence="10">
    <name type="scientific">mine drainage metagenome</name>
    <dbReference type="NCBI Taxonomy" id="410659"/>
    <lineage>
        <taxon>unclassified sequences</taxon>
        <taxon>metagenomes</taxon>
        <taxon>ecological metagenomes</taxon>
    </lineage>
</organism>
<keyword evidence="3" id="KW-1003">Cell membrane</keyword>
<dbReference type="Pfam" id="PF00005">
    <property type="entry name" value="ABC_tran"/>
    <property type="match status" value="1"/>
</dbReference>
<reference evidence="10" key="2">
    <citation type="journal article" date="2014" name="ISME J.">
        <title>Microbial stratification in low pH oxic and suboxic macroscopic growths along an acid mine drainage.</title>
        <authorList>
            <person name="Mendez-Garcia C."/>
            <person name="Mesa V."/>
            <person name="Sprenger R.R."/>
            <person name="Richter M."/>
            <person name="Diez M.S."/>
            <person name="Solano J."/>
            <person name="Bargiela R."/>
            <person name="Golyshina O.V."/>
            <person name="Manteca A."/>
            <person name="Ramos J.L."/>
            <person name="Gallego J.R."/>
            <person name="Llorente I."/>
            <person name="Martins Dos Santos V.A."/>
            <person name="Jensen O.N."/>
            <person name="Pelaez A.I."/>
            <person name="Sanchez J."/>
            <person name="Ferrer M."/>
        </authorList>
    </citation>
    <scope>NUCLEOTIDE SEQUENCE</scope>
</reference>
<keyword evidence="4" id="KW-0997">Cell inner membrane</keyword>
<dbReference type="SMART" id="SM00382">
    <property type="entry name" value="AAA"/>
    <property type="match status" value="1"/>
</dbReference>
<evidence type="ECO:0000256" key="6">
    <source>
        <dbReference type="ARBA" id="ARBA00022840"/>
    </source>
</evidence>
<dbReference type="AlphaFoldDB" id="T0ZAH6"/>
<dbReference type="InterPro" id="IPR027417">
    <property type="entry name" value="P-loop_NTPase"/>
</dbReference>
<dbReference type="InterPro" id="IPR003439">
    <property type="entry name" value="ABC_transporter-like_ATP-bd"/>
</dbReference>
<keyword evidence="2" id="KW-0813">Transport</keyword>
<dbReference type="GO" id="GO:0005524">
    <property type="term" value="F:ATP binding"/>
    <property type="evidence" value="ECO:0007669"/>
    <property type="project" value="UniProtKB-KW"/>
</dbReference>
<dbReference type="PANTHER" id="PTHR43297:SF14">
    <property type="entry name" value="ATPASE AAA-TYPE CORE DOMAIN-CONTAINING PROTEIN"/>
    <property type="match status" value="1"/>
</dbReference>
<evidence type="ECO:0000256" key="5">
    <source>
        <dbReference type="ARBA" id="ARBA00022741"/>
    </source>
</evidence>
<name>T0ZAH6_9ZZZZ</name>
<dbReference type="Pfam" id="PF08352">
    <property type="entry name" value="oligo_HPY"/>
    <property type="match status" value="1"/>
</dbReference>
<evidence type="ECO:0000313" key="10">
    <source>
        <dbReference type="EMBL" id="EQD44966.1"/>
    </source>
</evidence>
<dbReference type="PROSITE" id="PS50893">
    <property type="entry name" value="ABC_TRANSPORTER_2"/>
    <property type="match status" value="1"/>
</dbReference>
<gene>
    <name evidence="10" type="ORF">B1B_13278</name>
</gene>
<keyword evidence="6" id="KW-0067">ATP-binding</keyword>
<comment type="subcellular location">
    <subcellularLocation>
        <location evidence="1">Cell membrane</location>
        <topology evidence="1">Peripheral membrane protein</topology>
    </subcellularLocation>
</comment>
<evidence type="ECO:0000256" key="3">
    <source>
        <dbReference type="ARBA" id="ARBA00022475"/>
    </source>
</evidence>
<protein>
    <submittedName>
        <fullName evidence="10">Oligopeptide/dipeptide ABC transporter, ATPase subunit</fullName>
    </submittedName>
</protein>
<keyword evidence="8" id="KW-0472">Membrane</keyword>
<reference evidence="10" key="1">
    <citation type="submission" date="2013-08" db="EMBL/GenBank/DDBJ databases">
        <authorList>
            <person name="Mendez C."/>
            <person name="Richter M."/>
            <person name="Ferrer M."/>
            <person name="Sanchez J."/>
        </authorList>
    </citation>
    <scope>NUCLEOTIDE SEQUENCE</scope>
</reference>
<dbReference type="InterPro" id="IPR013563">
    <property type="entry name" value="Oligopep_ABC_C"/>
</dbReference>
<dbReference type="InterPro" id="IPR050388">
    <property type="entry name" value="ABC_Ni/Peptide_Import"/>
</dbReference>
<sequence>MMPGTPVNTEAPLVVDGLKSYFLTLDGVAKVLTRLTFNLNKSEILGVFGESRSGKTAAANSIVDLLRSPGYIVGGAVYIERFNIFRDVKKLDKLGAAISSGKEKKSSLRGLKQQEEILRLLRGKTITLVSEDAHASLNPMQSIGNQFLEAILSQNTSEICQSVINREEFTLEDVERLISTVEQQPDLLGRKRIIRQWMTDHAIFSTRGIIINAFDFKYGQEDLAQEVFSIASTEKSKTDLDEVRRVKSIFDLHSRIGKLNVDLVHATADKDSELVKDIQADLSNSVGKLKELGSFEKTQRSLLKGSKHSFIRDIAVQYAANLLRDFGVEETDSLLTSYPHELGNVLKQKIALALAFSIRPRIVILDEPTESFDVSTKLKILSSIKEEQRSRNDLSILIFSKDLTILSAISDRVLVMYSGNVIEESTIDVLIHDSKHPFTSGVINTFEAAERVSDKTVKLEYTQGFSPDFVDPPRGCRFNPRCKFRMDMCSIKKPLLSPVAEGHKVACFLYSEAVEEER</sequence>
<dbReference type="Gene3D" id="3.40.50.300">
    <property type="entry name" value="P-loop containing nucleotide triphosphate hydrolases"/>
    <property type="match status" value="2"/>
</dbReference>
<dbReference type="GO" id="GO:0005886">
    <property type="term" value="C:plasma membrane"/>
    <property type="evidence" value="ECO:0007669"/>
    <property type="project" value="UniProtKB-SubCell"/>
</dbReference>
<dbReference type="GO" id="GO:0016887">
    <property type="term" value="F:ATP hydrolysis activity"/>
    <property type="evidence" value="ECO:0007669"/>
    <property type="project" value="InterPro"/>
</dbReference>
<dbReference type="InterPro" id="IPR003593">
    <property type="entry name" value="AAA+_ATPase"/>
</dbReference>
<evidence type="ECO:0000256" key="2">
    <source>
        <dbReference type="ARBA" id="ARBA00022448"/>
    </source>
</evidence>
<keyword evidence="7" id="KW-1278">Translocase</keyword>
<evidence type="ECO:0000256" key="4">
    <source>
        <dbReference type="ARBA" id="ARBA00022519"/>
    </source>
</evidence>
<keyword evidence="5" id="KW-0547">Nucleotide-binding</keyword>
<evidence type="ECO:0000256" key="7">
    <source>
        <dbReference type="ARBA" id="ARBA00022967"/>
    </source>
</evidence>
<evidence type="ECO:0000256" key="8">
    <source>
        <dbReference type="ARBA" id="ARBA00023136"/>
    </source>
</evidence>